<accession>A0A6J7N6A8</accession>
<dbReference type="InterPro" id="IPR003615">
    <property type="entry name" value="HNH_nuc"/>
</dbReference>
<dbReference type="EMBL" id="CAFAAJ010000118">
    <property type="protein sequence ID" value="CAB4813062.1"/>
    <property type="molecule type" value="Genomic_DNA"/>
</dbReference>
<evidence type="ECO:0000313" key="3">
    <source>
        <dbReference type="EMBL" id="CAB4988970.1"/>
    </source>
</evidence>
<reference evidence="3" key="1">
    <citation type="submission" date="2020-05" db="EMBL/GenBank/DDBJ databases">
        <authorList>
            <person name="Chiriac C."/>
            <person name="Salcher M."/>
            <person name="Ghai R."/>
            <person name="Kavagutti S V."/>
        </authorList>
    </citation>
    <scope>NUCLEOTIDE SEQUENCE</scope>
</reference>
<dbReference type="Gene3D" id="1.10.30.50">
    <property type="match status" value="1"/>
</dbReference>
<dbReference type="InterPro" id="IPR003870">
    <property type="entry name" value="DUF222"/>
</dbReference>
<organism evidence="3">
    <name type="scientific">freshwater metagenome</name>
    <dbReference type="NCBI Taxonomy" id="449393"/>
    <lineage>
        <taxon>unclassified sequences</taxon>
        <taxon>metagenomes</taxon>
        <taxon>ecological metagenomes</taxon>
    </lineage>
</organism>
<gene>
    <name evidence="2" type="ORF">UFOPK3001_01686</name>
    <name evidence="3" type="ORF">UFOPK3954_01039</name>
</gene>
<proteinExistence type="predicted"/>
<evidence type="ECO:0000313" key="2">
    <source>
        <dbReference type="EMBL" id="CAB4813062.1"/>
    </source>
</evidence>
<dbReference type="EMBL" id="CAFBON010000094">
    <property type="protein sequence ID" value="CAB4988970.1"/>
    <property type="molecule type" value="Genomic_DNA"/>
</dbReference>
<name>A0A6J7N6A8_9ZZZZ</name>
<feature type="domain" description="HNH nuclease" evidence="1">
    <location>
        <begin position="317"/>
        <end position="370"/>
    </location>
</feature>
<protein>
    <submittedName>
        <fullName evidence="3">Unannotated protein</fullName>
    </submittedName>
</protein>
<dbReference type="AlphaFoldDB" id="A0A6J7N6A8"/>
<dbReference type="CDD" id="cd00085">
    <property type="entry name" value="HNHc"/>
    <property type="match status" value="1"/>
</dbReference>
<dbReference type="SMART" id="SM00507">
    <property type="entry name" value="HNHc"/>
    <property type="match status" value="1"/>
</dbReference>
<sequence length="416" mass="45239">MSAVADALDALTAAVDALLGVVDAFEGSGGLHDFVIRVQREQHRLVAAAAPAVCCWEQSGVWGLDGSLSAASRLAVETRMSKGTARQVLRRARCLGQMPLTSAAVASGALSTDHVDLFARANRPHRRELFARDEAVLVAACGSMIWDDAVRAVDYWCSRADADGAGDDAKQRDADRRAGAQLHASSTLDGSVVVSGVLDPVGGEVFLNELDRLEHLLYLSDKASVAERSSPQRRAAALIEMATRSATAPADGRRPKPLFVAHVGDETVRHLCELARGTVVAPGDLADWLDDAVIETVLFDGPSTVLSVSQQRTFTGKLRRAIEARDRRCQHPAGCNIPAPKCDIDHITPWSQDGPTSQFNGRVECTSHNRHRNKHDHNASPLPEQRVDRLETFRARIRWALLRHYEQTDRSPDPPV</sequence>
<evidence type="ECO:0000259" key="1">
    <source>
        <dbReference type="SMART" id="SM00507"/>
    </source>
</evidence>
<dbReference type="Pfam" id="PF02720">
    <property type="entry name" value="DUF222"/>
    <property type="match status" value="1"/>
</dbReference>